<dbReference type="OrthoDB" id="7130006at2759"/>
<evidence type="ECO:0000259" key="5">
    <source>
        <dbReference type="Pfam" id="PF06441"/>
    </source>
</evidence>
<dbReference type="PANTHER" id="PTHR21661">
    <property type="entry name" value="EPOXIDE HYDROLASE 1-RELATED"/>
    <property type="match status" value="1"/>
</dbReference>
<keyword evidence="3" id="KW-0378">Hydrolase</keyword>
<evidence type="ECO:0000313" key="7">
    <source>
        <dbReference type="Proteomes" id="UP000054321"/>
    </source>
</evidence>
<dbReference type="STRING" id="913774.A0A0C3GZN4"/>
<dbReference type="GO" id="GO:0004301">
    <property type="term" value="F:epoxide hydrolase activity"/>
    <property type="evidence" value="ECO:0007669"/>
    <property type="project" value="TreeGrafter"/>
</dbReference>
<protein>
    <recommendedName>
        <fullName evidence="5">Epoxide hydrolase N-terminal domain-containing protein</fullName>
    </recommendedName>
</protein>
<dbReference type="Pfam" id="PF06441">
    <property type="entry name" value="EHN"/>
    <property type="match status" value="1"/>
</dbReference>
<reference evidence="7" key="2">
    <citation type="submission" date="2015-01" db="EMBL/GenBank/DDBJ databases">
        <title>Evolutionary Origins and Diversification of the Mycorrhizal Mutualists.</title>
        <authorList>
            <consortium name="DOE Joint Genome Institute"/>
            <consortium name="Mycorrhizal Genomics Consortium"/>
            <person name="Kohler A."/>
            <person name="Kuo A."/>
            <person name="Nagy L.G."/>
            <person name="Floudas D."/>
            <person name="Copeland A."/>
            <person name="Barry K.W."/>
            <person name="Cichocki N."/>
            <person name="Veneault-Fourrey C."/>
            <person name="LaButti K."/>
            <person name="Lindquist E.A."/>
            <person name="Lipzen A."/>
            <person name="Lundell T."/>
            <person name="Morin E."/>
            <person name="Murat C."/>
            <person name="Riley R."/>
            <person name="Ohm R."/>
            <person name="Sun H."/>
            <person name="Tunlid A."/>
            <person name="Henrissat B."/>
            <person name="Grigoriev I.V."/>
            <person name="Hibbett D.S."/>
            <person name="Martin F."/>
        </authorList>
    </citation>
    <scope>NUCLEOTIDE SEQUENCE [LARGE SCALE GENOMIC DNA]</scope>
    <source>
        <strain evidence="7">Zn</strain>
    </source>
</reference>
<evidence type="ECO:0000256" key="3">
    <source>
        <dbReference type="ARBA" id="ARBA00022801"/>
    </source>
</evidence>
<dbReference type="InterPro" id="IPR029058">
    <property type="entry name" value="AB_hydrolase_fold"/>
</dbReference>
<keyword evidence="7" id="KW-1185">Reference proteome</keyword>
<dbReference type="InParanoid" id="A0A0C3GZN4"/>
<dbReference type="PIRSF" id="PIRSF001112">
    <property type="entry name" value="Epoxide_hydrolase"/>
    <property type="match status" value="1"/>
</dbReference>
<feature type="active site" description="Nucleophile" evidence="4">
    <location>
        <position position="201"/>
    </location>
</feature>
<evidence type="ECO:0000256" key="2">
    <source>
        <dbReference type="ARBA" id="ARBA00022797"/>
    </source>
</evidence>
<comment type="similarity">
    <text evidence="1">Belongs to the peptidase S33 family.</text>
</comment>
<proteinExistence type="inferred from homology"/>
<dbReference type="SUPFAM" id="SSF53474">
    <property type="entry name" value="alpha/beta-Hydrolases"/>
    <property type="match status" value="1"/>
</dbReference>
<keyword evidence="2" id="KW-0058">Aromatic hydrocarbons catabolism</keyword>
<dbReference type="GO" id="GO:0097176">
    <property type="term" value="P:epoxide metabolic process"/>
    <property type="evidence" value="ECO:0007669"/>
    <property type="project" value="TreeGrafter"/>
</dbReference>
<feature type="active site" description="Proton acceptor" evidence="4">
    <location>
        <position position="388"/>
    </location>
</feature>
<name>A0A0C3GZN4_OIDMZ</name>
<evidence type="ECO:0000313" key="6">
    <source>
        <dbReference type="EMBL" id="KIM96594.1"/>
    </source>
</evidence>
<organism evidence="6 7">
    <name type="scientific">Oidiodendron maius (strain Zn)</name>
    <dbReference type="NCBI Taxonomy" id="913774"/>
    <lineage>
        <taxon>Eukaryota</taxon>
        <taxon>Fungi</taxon>
        <taxon>Dikarya</taxon>
        <taxon>Ascomycota</taxon>
        <taxon>Pezizomycotina</taxon>
        <taxon>Leotiomycetes</taxon>
        <taxon>Leotiomycetes incertae sedis</taxon>
        <taxon>Myxotrichaceae</taxon>
        <taxon>Oidiodendron</taxon>
    </lineage>
</organism>
<dbReference type="EMBL" id="KN832884">
    <property type="protein sequence ID" value="KIM96594.1"/>
    <property type="molecule type" value="Genomic_DNA"/>
</dbReference>
<dbReference type="InterPro" id="IPR016292">
    <property type="entry name" value="Epoxide_hydrolase"/>
</dbReference>
<reference evidence="6 7" key="1">
    <citation type="submission" date="2014-04" db="EMBL/GenBank/DDBJ databases">
        <authorList>
            <consortium name="DOE Joint Genome Institute"/>
            <person name="Kuo A."/>
            <person name="Martino E."/>
            <person name="Perotto S."/>
            <person name="Kohler A."/>
            <person name="Nagy L.G."/>
            <person name="Floudas D."/>
            <person name="Copeland A."/>
            <person name="Barry K.W."/>
            <person name="Cichocki N."/>
            <person name="Veneault-Fourrey C."/>
            <person name="LaButti K."/>
            <person name="Lindquist E.A."/>
            <person name="Lipzen A."/>
            <person name="Lundell T."/>
            <person name="Morin E."/>
            <person name="Murat C."/>
            <person name="Sun H."/>
            <person name="Tunlid A."/>
            <person name="Henrissat B."/>
            <person name="Grigoriev I.V."/>
            <person name="Hibbett D.S."/>
            <person name="Martin F."/>
            <person name="Nordberg H.P."/>
            <person name="Cantor M.N."/>
            <person name="Hua S.X."/>
        </authorList>
    </citation>
    <scope>NUCLEOTIDE SEQUENCE [LARGE SCALE GENOMIC DNA]</scope>
    <source>
        <strain evidence="6 7">Zn</strain>
    </source>
</reference>
<sequence>MLVLALGLLSEAAKIGTSSIKPLKINLSERIPHMLDLVQRTHLPAAELPAAKDSYNTSLSSGMPLSTLQSLQKEWIASFSWEKEQESINRYHHFTVEIEGQDVHFIRELSQDPKAIPIILLHGWPGSFLEMLPLIDLLTLNEPAATGSERTSFNVVVPSLPGFGLSSPAPDNWTIPDTARIFNTLMTEVLGYQTYAVHGTDWGCAVAYGLYGQFNTTVQAAHLNFLPFFPLNSEQLAALNITLSVEEEDDEQRFLDWQGAGFGYFIEQATKPNTIGLALYDNPMGQLAWIAEKFILWSDPRRGTGPSVLTDNEILRHVSLYYLTQSLVSSVYMYAQNLDGFATEYTKAKTNAPLLYSSFKYNVGFWPKTLVEEVGNLVYYKFHEFGGHFPALDNPPALADDIRMIGKYWHN</sequence>
<dbReference type="PANTHER" id="PTHR21661:SF35">
    <property type="entry name" value="EPOXIDE HYDROLASE"/>
    <property type="match status" value="1"/>
</dbReference>
<dbReference type="InterPro" id="IPR010497">
    <property type="entry name" value="Epoxide_hydro_N"/>
</dbReference>
<dbReference type="HOGENOM" id="CLU_019414_0_0_1"/>
<dbReference type="Proteomes" id="UP000054321">
    <property type="component" value="Unassembled WGS sequence"/>
</dbReference>
<gene>
    <name evidence="6" type="ORF">OIDMADRAFT_170337</name>
</gene>
<accession>A0A0C3GZN4</accession>
<dbReference type="AlphaFoldDB" id="A0A0C3GZN4"/>
<evidence type="ECO:0000256" key="1">
    <source>
        <dbReference type="ARBA" id="ARBA00010088"/>
    </source>
</evidence>
<evidence type="ECO:0000256" key="4">
    <source>
        <dbReference type="PIRSR" id="PIRSR001112-1"/>
    </source>
</evidence>
<feature type="active site" description="Proton donor" evidence="4">
    <location>
        <position position="334"/>
    </location>
</feature>
<dbReference type="Gene3D" id="3.40.50.1820">
    <property type="entry name" value="alpha/beta hydrolase"/>
    <property type="match status" value="1"/>
</dbReference>
<feature type="domain" description="Epoxide hydrolase N-terminal" evidence="5">
    <location>
        <begin position="21"/>
        <end position="131"/>
    </location>
</feature>